<sequence>MIDKDEIGQTLILEDIILADETSGFLACKATGDCDCLFHSASPILVGDQSLSHFLRLVSHKPAYSKSKTPGSSRNVANPKPSLIKKGTTKRTITSYFSSEVGQHQKAIKRTRDEVKSPSYWDNSASVKKKEMPLSKYEKKNHA</sequence>
<organism evidence="2 3">
    <name type="scientific">Porites evermanni</name>
    <dbReference type="NCBI Taxonomy" id="104178"/>
    <lineage>
        <taxon>Eukaryota</taxon>
        <taxon>Metazoa</taxon>
        <taxon>Cnidaria</taxon>
        <taxon>Anthozoa</taxon>
        <taxon>Hexacorallia</taxon>
        <taxon>Scleractinia</taxon>
        <taxon>Fungiina</taxon>
        <taxon>Poritidae</taxon>
        <taxon>Porites</taxon>
    </lineage>
</organism>
<proteinExistence type="predicted"/>
<keyword evidence="3" id="KW-1185">Reference proteome</keyword>
<feature type="region of interest" description="Disordered" evidence="1">
    <location>
        <begin position="107"/>
        <end position="143"/>
    </location>
</feature>
<comment type="caution">
    <text evidence="2">The sequence shown here is derived from an EMBL/GenBank/DDBJ whole genome shotgun (WGS) entry which is preliminary data.</text>
</comment>
<dbReference type="EMBL" id="CALNXI010000124">
    <property type="protein sequence ID" value="CAH3019727.1"/>
    <property type="molecule type" value="Genomic_DNA"/>
</dbReference>
<name>A0ABN8LT40_9CNID</name>
<feature type="compositionally biased region" description="Basic and acidic residues" evidence="1">
    <location>
        <begin position="128"/>
        <end position="143"/>
    </location>
</feature>
<protein>
    <submittedName>
        <fullName evidence="2">Uncharacterized protein</fullName>
    </submittedName>
</protein>
<gene>
    <name evidence="2" type="ORF">PEVE_00003921</name>
</gene>
<dbReference type="Proteomes" id="UP001159427">
    <property type="component" value="Unassembled WGS sequence"/>
</dbReference>
<reference evidence="2 3" key="1">
    <citation type="submission" date="2022-05" db="EMBL/GenBank/DDBJ databases">
        <authorList>
            <consortium name="Genoscope - CEA"/>
            <person name="William W."/>
        </authorList>
    </citation>
    <scope>NUCLEOTIDE SEQUENCE [LARGE SCALE GENOMIC DNA]</scope>
</reference>
<evidence type="ECO:0000313" key="3">
    <source>
        <dbReference type="Proteomes" id="UP001159427"/>
    </source>
</evidence>
<feature type="region of interest" description="Disordered" evidence="1">
    <location>
        <begin position="64"/>
        <end position="84"/>
    </location>
</feature>
<evidence type="ECO:0000313" key="2">
    <source>
        <dbReference type="EMBL" id="CAH3019727.1"/>
    </source>
</evidence>
<accession>A0ABN8LT40</accession>
<evidence type="ECO:0000256" key="1">
    <source>
        <dbReference type="SAM" id="MobiDB-lite"/>
    </source>
</evidence>
<feature type="compositionally biased region" description="Polar residues" evidence="1">
    <location>
        <begin position="66"/>
        <end position="76"/>
    </location>
</feature>